<evidence type="ECO:0000259" key="1">
    <source>
        <dbReference type="Pfam" id="PF13454"/>
    </source>
</evidence>
<accession>A0ABS4E5Q4</accession>
<organism evidence="2 3">
    <name type="scientific">Rhizobium halophytocola</name>
    <dbReference type="NCBI Taxonomy" id="735519"/>
    <lineage>
        <taxon>Bacteria</taxon>
        <taxon>Pseudomonadati</taxon>
        <taxon>Pseudomonadota</taxon>
        <taxon>Alphaproteobacteria</taxon>
        <taxon>Hyphomicrobiales</taxon>
        <taxon>Rhizobiaceae</taxon>
        <taxon>Rhizobium/Agrobacterium group</taxon>
        <taxon>Rhizobium</taxon>
    </lineage>
</organism>
<proteinExistence type="predicted"/>
<reference evidence="2 3" key="1">
    <citation type="submission" date="2021-03" db="EMBL/GenBank/DDBJ databases">
        <title>Genomic Encyclopedia of Type Strains, Phase IV (KMG-IV): sequencing the most valuable type-strain genomes for metagenomic binning, comparative biology and taxonomic classification.</title>
        <authorList>
            <person name="Goeker M."/>
        </authorList>
    </citation>
    <scope>NUCLEOTIDE SEQUENCE [LARGE SCALE GENOMIC DNA]</scope>
    <source>
        <strain evidence="2 3">DSM 21600</strain>
    </source>
</reference>
<dbReference type="Gene3D" id="3.50.50.60">
    <property type="entry name" value="FAD/NAD(P)-binding domain"/>
    <property type="match status" value="1"/>
</dbReference>
<protein>
    <submittedName>
        <fullName evidence="2">NAD(P)/FAD-binding protein YdhS</fullName>
    </submittedName>
</protein>
<evidence type="ECO:0000313" key="2">
    <source>
        <dbReference type="EMBL" id="MBP1853238.1"/>
    </source>
</evidence>
<dbReference type="InterPro" id="IPR052189">
    <property type="entry name" value="L-asp_N-monooxygenase_NS-form"/>
</dbReference>
<dbReference type="Pfam" id="PF13454">
    <property type="entry name" value="NAD_binding_9"/>
    <property type="match status" value="1"/>
</dbReference>
<dbReference type="EMBL" id="JAGGJU010000016">
    <property type="protein sequence ID" value="MBP1853238.1"/>
    <property type="molecule type" value="Genomic_DNA"/>
</dbReference>
<dbReference type="PANTHER" id="PTHR40254">
    <property type="entry name" value="BLR0577 PROTEIN"/>
    <property type="match status" value="1"/>
</dbReference>
<dbReference type="PANTHER" id="PTHR40254:SF1">
    <property type="entry name" value="BLR0577 PROTEIN"/>
    <property type="match status" value="1"/>
</dbReference>
<name>A0ABS4E5Q4_9HYPH</name>
<dbReference type="InterPro" id="IPR038732">
    <property type="entry name" value="HpyO/CreE_NAD-binding"/>
</dbReference>
<keyword evidence="3" id="KW-1185">Reference proteome</keyword>
<comment type="caution">
    <text evidence="2">The sequence shown here is derived from an EMBL/GenBank/DDBJ whole genome shotgun (WGS) entry which is preliminary data.</text>
</comment>
<evidence type="ECO:0000313" key="3">
    <source>
        <dbReference type="Proteomes" id="UP000759443"/>
    </source>
</evidence>
<dbReference type="SUPFAM" id="SSF51971">
    <property type="entry name" value="Nucleotide-binding domain"/>
    <property type="match status" value="1"/>
</dbReference>
<dbReference type="RefSeq" id="WP_209948865.1">
    <property type="nucleotide sequence ID" value="NZ_JAGGJU010000016.1"/>
</dbReference>
<dbReference type="Proteomes" id="UP000759443">
    <property type="component" value="Unassembled WGS sequence"/>
</dbReference>
<dbReference type="InterPro" id="IPR036188">
    <property type="entry name" value="FAD/NAD-bd_sf"/>
</dbReference>
<gene>
    <name evidence="2" type="ORF">J2Z17_004699</name>
</gene>
<dbReference type="SUPFAM" id="SSF51905">
    <property type="entry name" value="FAD/NAD(P)-binding domain"/>
    <property type="match status" value="1"/>
</dbReference>
<dbReference type="Gene3D" id="3.40.50.720">
    <property type="entry name" value="NAD(P)-binding Rossmann-like Domain"/>
    <property type="match status" value="1"/>
</dbReference>
<feature type="domain" description="FAD-dependent urate hydroxylase HpyO/Asp monooxygenase CreE-like FAD/NAD(P)-binding" evidence="1">
    <location>
        <begin position="6"/>
        <end position="169"/>
    </location>
</feature>
<sequence>MSPRIAIIGSGPTGIYTLKGLVHARTPLDISVFEAGDDPGRGTPYHPDINDPAMLSNIASIEIPPITETLVEWLERQSDARLAEMQIARAAIDIRAFYPRLVLGDYFRTQFLSLLEIGAQNGHRIEVHERHRVIDIALQHDDIRLAVRAEGEPDASDWVFDHVVMATGHNWPEHTETKPGYFISPWPATALSVIRNCKVGILGTSLSGIDALMTVATAHGAFYFDAAGEMQYQPSPDTDAFHATMMSRKGLLPEADFYCPLPYIPPRICTADAIDALIATGRHDLLDDVFELFRAEMFDADPEYSARIGLADLTVETIAEAYFAERLVSDPFVWAAKNLAETEHNKTVRYTVPWRYAILRMHEEIARVVPHLDERDLKRFHRYFKTVFVDDYAAVPPTSIARLLALHRAGKLAVTALGEDYEITTQEGVRGVTVRRDGDTVQYDAFIDATGQHSMSATDLPFPTLIAQGGVRKAMTPAPQDGLIDEDHAPLQRRTGGIDIDETFRPVFTDGQFTNHLYCAAISFLLHKLPFVQGITSAAEIGETVAEAILDDVGDTAKTGILLSA</sequence>